<dbReference type="InterPro" id="IPR029058">
    <property type="entry name" value="AB_hydrolase_fold"/>
</dbReference>
<dbReference type="SUPFAM" id="SSF53474">
    <property type="entry name" value="alpha/beta-Hydrolases"/>
    <property type="match status" value="1"/>
</dbReference>
<name>A0A9P5UED0_9AGAR</name>
<proteinExistence type="inferred from homology"/>
<evidence type="ECO:0000256" key="2">
    <source>
        <dbReference type="ARBA" id="ARBA00008300"/>
    </source>
</evidence>
<dbReference type="InterPro" id="IPR019363">
    <property type="entry name" value="LDAH"/>
</dbReference>
<comment type="subcellular location">
    <subcellularLocation>
        <location evidence="1">Lipid droplet</location>
    </subcellularLocation>
</comment>
<dbReference type="Gene3D" id="3.40.50.1820">
    <property type="entry name" value="alpha/beta hydrolase"/>
    <property type="match status" value="1"/>
</dbReference>
<dbReference type="AlphaFoldDB" id="A0A9P5UED0"/>
<evidence type="ECO:0000313" key="6">
    <source>
        <dbReference type="Proteomes" id="UP000772434"/>
    </source>
</evidence>
<reference evidence="5" key="1">
    <citation type="submission" date="2020-11" db="EMBL/GenBank/DDBJ databases">
        <authorList>
            <consortium name="DOE Joint Genome Institute"/>
            <person name="Ahrendt S."/>
            <person name="Riley R."/>
            <person name="Andreopoulos W."/>
            <person name="Labutti K."/>
            <person name="Pangilinan J."/>
            <person name="Ruiz-Duenas F.J."/>
            <person name="Barrasa J.M."/>
            <person name="Sanchez-Garcia M."/>
            <person name="Camarero S."/>
            <person name="Miyauchi S."/>
            <person name="Serrano A."/>
            <person name="Linde D."/>
            <person name="Babiker R."/>
            <person name="Drula E."/>
            <person name="Ayuso-Fernandez I."/>
            <person name="Pacheco R."/>
            <person name="Padilla G."/>
            <person name="Ferreira P."/>
            <person name="Barriuso J."/>
            <person name="Kellner H."/>
            <person name="Castanera R."/>
            <person name="Alfaro M."/>
            <person name="Ramirez L."/>
            <person name="Pisabarro A.G."/>
            <person name="Kuo A."/>
            <person name="Tritt A."/>
            <person name="Lipzen A."/>
            <person name="He G."/>
            <person name="Yan M."/>
            <person name="Ng V."/>
            <person name="Cullen D."/>
            <person name="Martin F."/>
            <person name="Rosso M.-N."/>
            <person name="Henrissat B."/>
            <person name="Hibbett D."/>
            <person name="Martinez A.T."/>
            <person name="Grigoriev I.V."/>
        </authorList>
    </citation>
    <scope>NUCLEOTIDE SEQUENCE</scope>
    <source>
        <strain evidence="5">AH 40177</strain>
    </source>
</reference>
<sequence length="292" mass="32432">MATLPSFLQPLKVAQVSSSLYIHSVFQHSEPFGSAETLWWPNAEPKTFVFFIPGNPGLSGFYISFLSALYQNLSNICILAQSHLGHTEAATSTESSLQSQVASAIEAFDALKKTFPTSKAIIIGHSVGSWISLQVLKARLNEVDSLFLLFPTIANILDTPNGRTLSWAFRPPFPYLIAKISFLLRLFPSKVLSAVFHGWPDTQLDVLRRLLRSPSCVQACLSMAHEEMGTIRELDVNLLETHKHCIHMYFAETDGWVGKNKDVVLRSFTPDHGSVRIVHGNHGIPHAFCISM</sequence>
<evidence type="ECO:0000313" key="5">
    <source>
        <dbReference type="EMBL" id="KAF9076097.1"/>
    </source>
</evidence>
<gene>
    <name evidence="5" type="ORF">BDP27DRAFT_1211155</name>
</gene>
<keyword evidence="3" id="KW-0551">Lipid droplet</keyword>
<evidence type="ECO:0000256" key="1">
    <source>
        <dbReference type="ARBA" id="ARBA00004502"/>
    </source>
</evidence>
<dbReference type="GO" id="GO:0016298">
    <property type="term" value="F:lipase activity"/>
    <property type="evidence" value="ECO:0007669"/>
    <property type="project" value="InterPro"/>
</dbReference>
<comment type="caution">
    <text evidence="5">The sequence shown here is derived from an EMBL/GenBank/DDBJ whole genome shotgun (WGS) entry which is preliminary data.</text>
</comment>
<keyword evidence="6" id="KW-1185">Reference proteome</keyword>
<dbReference type="PANTHER" id="PTHR13390:SF0">
    <property type="entry name" value="LIPID DROPLET-ASSOCIATED HYDROLASE"/>
    <property type="match status" value="1"/>
</dbReference>
<dbReference type="Pfam" id="PF10230">
    <property type="entry name" value="LIDHydrolase"/>
    <property type="match status" value="1"/>
</dbReference>
<evidence type="ECO:0000256" key="4">
    <source>
        <dbReference type="ARBA" id="ARBA00022801"/>
    </source>
</evidence>
<evidence type="ECO:0000256" key="3">
    <source>
        <dbReference type="ARBA" id="ARBA00022677"/>
    </source>
</evidence>
<dbReference type="EMBL" id="JADNRY010000007">
    <property type="protein sequence ID" value="KAF9076097.1"/>
    <property type="molecule type" value="Genomic_DNA"/>
</dbReference>
<dbReference type="GO" id="GO:0019915">
    <property type="term" value="P:lipid storage"/>
    <property type="evidence" value="ECO:0007669"/>
    <property type="project" value="InterPro"/>
</dbReference>
<comment type="similarity">
    <text evidence="2">Belongs to the AB hydrolase superfamily. LDAH family.</text>
</comment>
<organism evidence="5 6">
    <name type="scientific">Rhodocollybia butyracea</name>
    <dbReference type="NCBI Taxonomy" id="206335"/>
    <lineage>
        <taxon>Eukaryota</taxon>
        <taxon>Fungi</taxon>
        <taxon>Dikarya</taxon>
        <taxon>Basidiomycota</taxon>
        <taxon>Agaricomycotina</taxon>
        <taxon>Agaricomycetes</taxon>
        <taxon>Agaricomycetidae</taxon>
        <taxon>Agaricales</taxon>
        <taxon>Marasmiineae</taxon>
        <taxon>Omphalotaceae</taxon>
        <taxon>Rhodocollybia</taxon>
    </lineage>
</organism>
<dbReference type="Proteomes" id="UP000772434">
    <property type="component" value="Unassembled WGS sequence"/>
</dbReference>
<dbReference type="OrthoDB" id="448051at2759"/>
<accession>A0A9P5UED0</accession>
<dbReference type="PANTHER" id="PTHR13390">
    <property type="entry name" value="LIPASE"/>
    <property type="match status" value="1"/>
</dbReference>
<protein>
    <submittedName>
        <fullName evidence="5">Uncharacterized protein</fullName>
    </submittedName>
</protein>
<dbReference type="GO" id="GO:0005811">
    <property type="term" value="C:lipid droplet"/>
    <property type="evidence" value="ECO:0007669"/>
    <property type="project" value="UniProtKB-SubCell"/>
</dbReference>
<keyword evidence="4" id="KW-0378">Hydrolase</keyword>